<keyword evidence="2" id="KW-1185">Reference proteome</keyword>
<sequence length="70" mass="7736">MSKEFVNDVFQGLELLLSESPNRFSCNDTTRCLQAFELRASPTCAGTAHIFKGAVEAALKAYPTKSYFNV</sequence>
<organism evidence="1 2">
    <name type="scientific">Eumeta variegata</name>
    <name type="common">Bagworm moth</name>
    <name type="synonym">Eumeta japonica</name>
    <dbReference type="NCBI Taxonomy" id="151549"/>
    <lineage>
        <taxon>Eukaryota</taxon>
        <taxon>Metazoa</taxon>
        <taxon>Ecdysozoa</taxon>
        <taxon>Arthropoda</taxon>
        <taxon>Hexapoda</taxon>
        <taxon>Insecta</taxon>
        <taxon>Pterygota</taxon>
        <taxon>Neoptera</taxon>
        <taxon>Endopterygota</taxon>
        <taxon>Lepidoptera</taxon>
        <taxon>Glossata</taxon>
        <taxon>Ditrysia</taxon>
        <taxon>Tineoidea</taxon>
        <taxon>Psychidae</taxon>
        <taxon>Oiketicinae</taxon>
        <taxon>Eumeta</taxon>
    </lineage>
</organism>
<dbReference type="AlphaFoldDB" id="A0A4C1UUS1"/>
<reference evidence="1 2" key="1">
    <citation type="journal article" date="2019" name="Commun. Biol.">
        <title>The bagworm genome reveals a unique fibroin gene that provides high tensile strength.</title>
        <authorList>
            <person name="Kono N."/>
            <person name="Nakamura H."/>
            <person name="Ohtoshi R."/>
            <person name="Tomita M."/>
            <person name="Numata K."/>
            <person name="Arakawa K."/>
        </authorList>
    </citation>
    <scope>NUCLEOTIDE SEQUENCE [LARGE SCALE GENOMIC DNA]</scope>
</reference>
<evidence type="ECO:0000313" key="1">
    <source>
        <dbReference type="EMBL" id="GBP30188.1"/>
    </source>
</evidence>
<dbReference type="EMBL" id="BGZK01000230">
    <property type="protein sequence ID" value="GBP30188.1"/>
    <property type="molecule type" value="Genomic_DNA"/>
</dbReference>
<evidence type="ECO:0000313" key="2">
    <source>
        <dbReference type="Proteomes" id="UP000299102"/>
    </source>
</evidence>
<comment type="caution">
    <text evidence="1">The sequence shown here is derived from an EMBL/GenBank/DDBJ whole genome shotgun (WGS) entry which is preliminary data.</text>
</comment>
<dbReference type="Proteomes" id="UP000299102">
    <property type="component" value="Unassembled WGS sequence"/>
</dbReference>
<proteinExistence type="predicted"/>
<gene>
    <name evidence="1" type="ORF">EVAR_94496_1</name>
</gene>
<name>A0A4C1UUS1_EUMVA</name>
<accession>A0A4C1UUS1</accession>
<protein>
    <submittedName>
        <fullName evidence="1">Uncharacterized protein</fullName>
    </submittedName>
</protein>